<keyword evidence="14 18" id="KW-0830">Ubiquinone</keyword>
<evidence type="ECO:0000256" key="1">
    <source>
        <dbReference type="ARBA" id="ARBA00003257"/>
    </source>
</evidence>
<keyword evidence="13 18" id="KW-0520">NAD</keyword>
<feature type="transmembrane region" description="Helical" evidence="18">
    <location>
        <begin position="59"/>
        <end position="76"/>
    </location>
</feature>
<evidence type="ECO:0000256" key="12">
    <source>
        <dbReference type="ARBA" id="ARBA00022989"/>
    </source>
</evidence>
<geneLocation type="mitochondrion" evidence="20"/>
<comment type="similarity">
    <text evidence="3 18">Belongs to the complex I subunit 2 family.</text>
</comment>
<name>A0A3G4RY77_9COLE</name>
<evidence type="ECO:0000256" key="18">
    <source>
        <dbReference type="RuleBase" id="RU003403"/>
    </source>
</evidence>
<feature type="transmembrane region" description="Helical" evidence="18">
    <location>
        <begin position="240"/>
        <end position="260"/>
    </location>
</feature>
<keyword evidence="12 18" id="KW-1133">Transmembrane helix</keyword>
<evidence type="ECO:0000256" key="8">
    <source>
        <dbReference type="ARBA" id="ARBA00022692"/>
    </source>
</evidence>
<dbReference type="AlphaFoldDB" id="A0A3G4RY77"/>
<evidence type="ECO:0000256" key="5">
    <source>
        <dbReference type="ARBA" id="ARBA00021008"/>
    </source>
</evidence>
<keyword evidence="11 18" id="KW-0249">Electron transport</keyword>
<dbReference type="InterPro" id="IPR050175">
    <property type="entry name" value="Complex_I_Subunit_2"/>
</dbReference>
<evidence type="ECO:0000256" key="7">
    <source>
        <dbReference type="ARBA" id="ARBA00022660"/>
    </source>
</evidence>
<feature type="transmembrane region" description="Helical" evidence="18">
    <location>
        <begin position="323"/>
        <end position="341"/>
    </location>
</feature>
<dbReference type="GO" id="GO:0005743">
    <property type="term" value="C:mitochondrial inner membrane"/>
    <property type="evidence" value="ECO:0007669"/>
    <property type="project" value="UniProtKB-SubCell"/>
</dbReference>
<dbReference type="PANTHER" id="PTHR46552:SF1">
    <property type="entry name" value="NADH-UBIQUINONE OXIDOREDUCTASE CHAIN 2"/>
    <property type="match status" value="1"/>
</dbReference>
<feature type="transmembrane region" description="Helical" evidence="18">
    <location>
        <begin position="178"/>
        <end position="195"/>
    </location>
</feature>
<dbReference type="GO" id="GO:0008137">
    <property type="term" value="F:NADH dehydrogenase (ubiquinone) activity"/>
    <property type="evidence" value="ECO:0007669"/>
    <property type="project" value="UniProtKB-EC"/>
</dbReference>
<feature type="domain" description="NADH:quinone oxidoreductase/Mrp antiporter transmembrane" evidence="19">
    <location>
        <begin position="23"/>
        <end position="288"/>
    </location>
</feature>
<accession>A0A3G4RY77</accession>
<evidence type="ECO:0000256" key="10">
    <source>
        <dbReference type="ARBA" id="ARBA00022967"/>
    </source>
</evidence>
<evidence type="ECO:0000256" key="16">
    <source>
        <dbReference type="ARBA" id="ARBA00023136"/>
    </source>
</evidence>
<dbReference type="PRINTS" id="PR01436">
    <property type="entry name" value="NADHDHGNASE2"/>
</dbReference>
<proteinExistence type="inferred from homology"/>
<dbReference type="InterPro" id="IPR001750">
    <property type="entry name" value="ND/Mrp_TM"/>
</dbReference>
<feature type="transmembrane region" description="Helical" evidence="18">
    <location>
        <begin position="97"/>
        <end position="117"/>
    </location>
</feature>
<evidence type="ECO:0000256" key="4">
    <source>
        <dbReference type="ARBA" id="ARBA00012944"/>
    </source>
</evidence>
<gene>
    <name evidence="20" type="primary">nad2</name>
</gene>
<comment type="catalytic activity">
    <reaction evidence="17 18">
        <text>a ubiquinone + NADH + 5 H(+)(in) = a ubiquinol + NAD(+) + 4 H(+)(out)</text>
        <dbReference type="Rhea" id="RHEA:29091"/>
        <dbReference type="Rhea" id="RHEA-COMP:9565"/>
        <dbReference type="Rhea" id="RHEA-COMP:9566"/>
        <dbReference type="ChEBI" id="CHEBI:15378"/>
        <dbReference type="ChEBI" id="CHEBI:16389"/>
        <dbReference type="ChEBI" id="CHEBI:17976"/>
        <dbReference type="ChEBI" id="CHEBI:57540"/>
        <dbReference type="ChEBI" id="CHEBI:57945"/>
        <dbReference type="EC" id="7.1.1.2"/>
    </reaction>
</comment>
<dbReference type="GO" id="GO:0006120">
    <property type="term" value="P:mitochondrial electron transport, NADH to ubiquinone"/>
    <property type="evidence" value="ECO:0007669"/>
    <property type="project" value="InterPro"/>
</dbReference>
<sequence>MMNLYKMLFFLMLMLGTIISISSKSWLGVWMGLEINLLSIIPLTNNSKEPWSTEASMKYFITQAVASMILLMGILTENLWENLLMKNFYEWQMMSNMFITTALLMKMGAAPFHFWFPEVMEGLSWMSNLIMMTWQKIAPMITLMYVNFYETFIVMVILTSTMTGSILGLNQTSMRKMLTFSSINHMGWMLAILMFNETMWIWYFIIYSMMNVLLTYMMSKMNINLISQFMETEKIDYSSKMFLSMNLFSLGGIPPFIGFLPKWFTIQALIMNKMFLMTTIMIILTLITLYFYMRITLMMVSMMNSKSITFKTGKNKKMKKTSTMNFMFLVSLIISTLILTWK</sequence>
<reference evidence="20" key="1">
    <citation type="journal article" date="2015" name="Mol. Biol. Evol.">
        <title>Soup to Tree: The Phylogeny of Beetles Inferred by Mitochondrial Metagenomics of a Bornean Rainforest Sample.</title>
        <authorList>
            <person name="Crampton-Platt A."/>
            <person name="Timmermans M.J."/>
            <person name="Gimmel M.L."/>
            <person name="Kutty S.N."/>
            <person name="Cockerill T.D."/>
            <person name="Vun Khen C."/>
            <person name="Vogler A.P."/>
        </authorList>
    </citation>
    <scope>NUCLEOTIDE SEQUENCE</scope>
</reference>
<evidence type="ECO:0000256" key="17">
    <source>
        <dbReference type="ARBA" id="ARBA00049551"/>
    </source>
</evidence>
<dbReference type="EC" id="7.1.1.2" evidence="4 18"/>
<organism evidence="20">
    <name type="scientific">Agrilinae sp. 2 ACP-2013</name>
    <dbReference type="NCBI Taxonomy" id="1434405"/>
    <lineage>
        <taxon>Eukaryota</taxon>
        <taxon>Metazoa</taxon>
        <taxon>Ecdysozoa</taxon>
        <taxon>Arthropoda</taxon>
        <taxon>Hexapoda</taxon>
        <taxon>Insecta</taxon>
        <taxon>Pterygota</taxon>
        <taxon>Neoptera</taxon>
        <taxon>Endopterygota</taxon>
        <taxon>Coleoptera</taxon>
        <taxon>Polyphaga</taxon>
        <taxon>Elateriformia</taxon>
        <taxon>Buprestoidea</taxon>
        <taxon>Buprestidae</taxon>
        <taxon>Agrilinae</taxon>
    </lineage>
</organism>
<comment type="function">
    <text evidence="1">Core subunit of the mitochondrial membrane respiratory chain NADH dehydrogenase (Complex I) that is believed to belong to the minimal assembly required for catalysis. Complex I functions in the transfer of electrons from NADH to the respiratory chain. The immediate electron acceptor for the enzyme is believed to be ubiquinone.</text>
</comment>
<dbReference type="Pfam" id="PF00361">
    <property type="entry name" value="Proton_antipo_M"/>
    <property type="match status" value="1"/>
</dbReference>
<evidence type="ECO:0000256" key="2">
    <source>
        <dbReference type="ARBA" id="ARBA00004448"/>
    </source>
</evidence>
<dbReference type="EMBL" id="MH923245">
    <property type="protein sequence ID" value="AYU71332.1"/>
    <property type="molecule type" value="Genomic_DNA"/>
</dbReference>
<reference evidence="20" key="2">
    <citation type="submission" date="2018-09" db="EMBL/GenBank/DDBJ databases">
        <authorList>
            <person name="James G."/>
        </authorList>
    </citation>
    <scope>NUCLEOTIDE SEQUENCE</scope>
</reference>
<evidence type="ECO:0000313" key="20">
    <source>
        <dbReference type="EMBL" id="AYU71332.1"/>
    </source>
</evidence>
<evidence type="ECO:0000256" key="3">
    <source>
        <dbReference type="ARBA" id="ARBA00007012"/>
    </source>
</evidence>
<comment type="subcellular location">
    <subcellularLocation>
        <location evidence="2 18">Mitochondrion inner membrane</location>
        <topology evidence="2 18">Multi-pass membrane protein</topology>
    </subcellularLocation>
</comment>
<comment type="function">
    <text evidence="18">Core subunit of the mitochondrial membrane respiratory chain NADH dehydrogenase (Complex I) which catalyzes electron transfer from NADH through the respiratory chain, using ubiquinone as an electron acceptor. Essential for the catalytic activity and assembly of complex I.</text>
</comment>
<keyword evidence="6" id="KW-0813">Transport</keyword>
<dbReference type="InterPro" id="IPR003917">
    <property type="entry name" value="NADH_UbQ_OxRdtase_chain2"/>
</dbReference>
<evidence type="ECO:0000259" key="19">
    <source>
        <dbReference type="Pfam" id="PF00361"/>
    </source>
</evidence>
<feature type="transmembrane region" description="Helical" evidence="18">
    <location>
        <begin position="201"/>
        <end position="219"/>
    </location>
</feature>
<evidence type="ECO:0000256" key="6">
    <source>
        <dbReference type="ARBA" id="ARBA00022448"/>
    </source>
</evidence>
<keyword evidence="10 18" id="KW-1278">Translocase</keyword>
<protein>
    <recommendedName>
        <fullName evidence="5 18">NADH-ubiquinone oxidoreductase chain 2</fullName>
        <ecNumber evidence="4 18">7.1.1.2</ecNumber>
    </recommendedName>
</protein>
<evidence type="ECO:0000256" key="15">
    <source>
        <dbReference type="ARBA" id="ARBA00023128"/>
    </source>
</evidence>
<dbReference type="PANTHER" id="PTHR46552">
    <property type="entry name" value="NADH-UBIQUINONE OXIDOREDUCTASE CHAIN 2"/>
    <property type="match status" value="1"/>
</dbReference>
<feature type="transmembrane region" description="Helical" evidence="18">
    <location>
        <begin position="280"/>
        <end position="302"/>
    </location>
</feature>
<keyword evidence="16 18" id="KW-0472">Membrane</keyword>
<keyword evidence="9 18" id="KW-0999">Mitochondrion inner membrane</keyword>
<keyword evidence="7 18" id="KW-0679">Respiratory chain</keyword>
<evidence type="ECO:0000256" key="9">
    <source>
        <dbReference type="ARBA" id="ARBA00022792"/>
    </source>
</evidence>
<evidence type="ECO:0000256" key="14">
    <source>
        <dbReference type="ARBA" id="ARBA00023075"/>
    </source>
</evidence>
<evidence type="ECO:0000256" key="13">
    <source>
        <dbReference type="ARBA" id="ARBA00023027"/>
    </source>
</evidence>
<evidence type="ECO:0000256" key="11">
    <source>
        <dbReference type="ARBA" id="ARBA00022982"/>
    </source>
</evidence>
<keyword evidence="15 18" id="KW-0496">Mitochondrion</keyword>
<keyword evidence="8 18" id="KW-0812">Transmembrane</keyword>